<accession>A0A6G0Z5E6</accession>
<name>A0A6G0Z5E6_APHCR</name>
<dbReference type="AlphaFoldDB" id="A0A6G0Z5E6"/>
<dbReference type="InterPro" id="IPR006579">
    <property type="entry name" value="Pre_C2HC_dom"/>
</dbReference>
<organism evidence="2 3">
    <name type="scientific">Aphis craccivora</name>
    <name type="common">Cowpea aphid</name>
    <dbReference type="NCBI Taxonomy" id="307492"/>
    <lineage>
        <taxon>Eukaryota</taxon>
        <taxon>Metazoa</taxon>
        <taxon>Ecdysozoa</taxon>
        <taxon>Arthropoda</taxon>
        <taxon>Hexapoda</taxon>
        <taxon>Insecta</taxon>
        <taxon>Pterygota</taxon>
        <taxon>Neoptera</taxon>
        <taxon>Paraneoptera</taxon>
        <taxon>Hemiptera</taxon>
        <taxon>Sternorrhyncha</taxon>
        <taxon>Aphidomorpha</taxon>
        <taxon>Aphidoidea</taxon>
        <taxon>Aphididae</taxon>
        <taxon>Aphidini</taxon>
        <taxon>Aphis</taxon>
        <taxon>Aphis</taxon>
    </lineage>
</organism>
<protein>
    <recommendedName>
        <fullName evidence="1">Pre-C2HC domain-containing protein</fullName>
    </recommendedName>
</protein>
<evidence type="ECO:0000313" key="2">
    <source>
        <dbReference type="EMBL" id="KAF0765502.1"/>
    </source>
</evidence>
<dbReference type="OrthoDB" id="6630062at2759"/>
<proteinExistence type="predicted"/>
<keyword evidence="3" id="KW-1185">Reference proteome</keyword>
<sequence>MTDVYVDNNSHNDTPKPPPPIFVRGVIDYTKVCTKRIDLIGVDNFFCKSSADRLKIQTTNPDSYKTLIRYLKEENAEFHTYQLKEDKPLTLSEIYTLHSTTQTELIKEELEVRLFEVRRVTNVLYKVTKIQLPLFFVDLEPTPKSSEIFQLSSLLHTKV</sequence>
<dbReference type="Proteomes" id="UP000478052">
    <property type="component" value="Unassembled WGS sequence"/>
</dbReference>
<comment type="caution">
    <text evidence="2">The sequence shown here is derived from an EMBL/GenBank/DDBJ whole genome shotgun (WGS) entry which is preliminary data.</text>
</comment>
<feature type="domain" description="Pre-C2HC" evidence="1">
    <location>
        <begin position="103"/>
        <end position="159"/>
    </location>
</feature>
<dbReference type="EMBL" id="VUJU01001385">
    <property type="protein sequence ID" value="KAF0765502.1"/>
    <property type="molecule type" value="Genomic_DNA"/>
</dbReference>
<reference evidence="2 3" key="1">
    <citation type="submission" date="2019-08" db="EMBL/GenBank/DDBJ databases">
        <title>Whole genome of Aphis craccivora.</title>
        <authorList>
            <person name="Voronova N.V."/>
            <person name="Shulinski R.S."/>
            <person name="Bandarenka Y.V."/>
            <person name="Zhorov D.G."/>
            <person name="Warner D."/>
        </authorList>
    </citation>
    <scope>NUCLEOTIDE SEQUENCE [LARGE SCALE GENOMIC DNA]</scope>
    <source>
        <strain evidence="2">180601</strain>
        <tissue evidence="2">Whole Body</tissue>
    </source>
</reference>
<evidence type="ECO:0000313" key="3">
    <source>
        <dbReference type="Proteomes" id="UP000478052"/>
    </source>
</evidence>
<dbReference type="Pfam" id="PF07530">
    <property type="entry name" value="PRE_C2HC"/>
    <property type="match status" value="1"/>
</dbReference>
<gene>
    <name evidence="2" type="ORF">FWK35_00003380</name>
</gene>
<evidence type="ECO:0000259" key="1">
    <source>
        <dbReference type="Pfam" id="PF07530"/>
    </source>
</evidence>